<reference evidence="1" key="1">
    <citation type="submission" date="2021-06" db="EMBL/GenBank/DDBJ databases">
        <authorList>
            <person name="Kallberg Y."/>
            <person name="Tangrot J."/>
            <person name="Rosling A."/>
        </authorList>
    </citation>
    <scope>NUCLEOTIDE SEQUENCE</scope>
    <source>
        <strain evidence="1">28 12/20/2015</strain>
    </source>
</reference>
<protein>
    <submittedName>
        <fullName evidence="1">576_t:CDS:1</fullName>
    </submittedName>
</protein>
<feature type="non-terminal residue" evidence="1">
    <location>
        <position position="1"/>
    </location>
</feature>
<gene>
    <name evidence="1" type="ORF">SPELUC_LOCUS11009</name>
</gene>
<dbReference type="EMBL" id="CAJVPW010022028">
    <property type="protein sequence ID" value="CAG8695832.1"/>
    <property type="molecule type" value="Genomic_DNA"/>
</dbReference>
<organism evidence="1 2">
    <name type="scientific">Cetraspora pellucida</name>
    <dbReference type="NCBI Taxonomy" id="1433469"/>
    <lineage>
        <taxon>Eukaryota</taxon>
        <taxon>Fungi</taxon>
        <taxon>Fungi incertae sedis</taxon>
        <taxon>Mucoromycota</taxon>
        <taxon>Glomeromycotina</taxon>
        <taxon>Glomeromycetes</taxon>
        <taxon>Diversisporales</taxon>
        <taxon>Gigasporaceae</taxon>
        <taxon>Cetraspora</taxon>
    </lineage>
</organism>
<sequence length="77" mass="9024">PVETYVMIEQFFLDLAEKHMLSDNLALVEKIEVRCGSSKVSVNQNVDLECNLWEIAMEYRKHFVFRLLTSQITSPIY</sequence>
<comment type="caution">
    <text evidence="1">The sequence shown here is derived from an EMBL/GenBank/DDBJ whole genome shotgun (WGS) entry which is preliminary data.</text>
</comment>
<evidence type="ECO:0000313" key="2">
    <source>
        <dbReference type="Proteomes" id="UP000789366"/>
    </source>
</evidence>
<keyword evidence="2" id="KW-1185">Reference proteome</keyword>
<proteinExistence type="predicted"/>
<evidence type="ECO:0000313" key="1">
    <source>
        <dbReference type="EMBL" id="CAG8695832.1"/>
    </source>
</evidence>
<dbReference type="Proteomes" id="UP000789366">
    <property type="component" value="Unassembled WGS sequence"/>
</dbReference>
<accession>A0ACA9PA86</accession>
<name>A0ACA9PA86_9GLOM</name>